<organism evidence="1 2">
    <name type="scientific">Candidatus Magnetobacterium bavaricum</name>
    <dbReference type="NCBI Taxonomy" id="29290"/>
    <lineage>
        <taxon>Bacteria</taxon>
        <taxon>Pseudomonadati</taxon>
        <taxon>Nitrospirota</taxon>
        <taxon>Thermodesulfovibrionia</taxon>
        <taxon>Thermodesulfovibrionales</taxon>
        <taxon>Candidatus Magnetobacteriaceae</taxon>
        <taxon>Candidatus Magnetobacterium</taxon>
    </lineage>
</organism>
<protein>
    <submittedName>
        <fullName evidence="1">Uncharacterized protein</fullName>
    </submittedName>
</protein>
<evidence type="ECO:0000313" key="1">
    <source>
        <dbReference type="EMBL" id="KJU84010.1"/>
    </source>
</evidence>
<proteinExistence type="predicted"/>
<gene>
    <name evidence="1" type="ORF">MBAV_003797</name>
</gene>
<accession>A0A0F3GPZ9</accession>
<reference evidence="1 2" key="1">
    <citation type="submission" date="2015-02" db="EMBL/GenBank/DDBJ databases">
        <title>Single-cell genomics of uncultivated deep-branching MTB reveals a conserved set of magnetosome genes.</title>
        <authorList>
            <person name="Kolinko S."/>
            <person name="Richter M."/>
            <person name="Glockner F.O."/>
            <person name="Brachmann A."/>
            <person name="Schuler D."/>
        </authorList>
    </citation>
    <scope>NUCLEOTIDE SEQUENCE [LARGE SCALE GENOMIC DNA]</scope>
    <source>
        <strain evidence="1">TM-1</strain>
    </source>
</reference>
<name>A0A0F3GPZ9_9BACT</name>
<dbReference type="Proteomes" id="UP000033423">
    <property type="component" value="Unassembled WGS sequence"/>
</dbReference>
<evidence type="ECO:0000313" key="2">
    <source>
        <dbReference type="Proteomes" id="UP000033423"/>
    </source>
</evidence>
<comment type="caution">
    <text evidence="1">The sequence shown here is derived from an EMBL/GenBank/DDBJ whole genome shotgun (WGS) entry which is preliminary data.</text>
</comment>
<dbReference type="AlphaFoldDB" id="A0A0F3GPZ9"/>
<keyword evidence="2" id="KW-1185">Reference proteome</keyword>
<sequence>MLRSATALSVQSEGIPLTTKSPLVILAPSINHTATSPLLEFCHRTSVLPSPLKSPMALNSQSLGTPRTG</sequence>
<dbReference type="EMBL" id="LACI01001649">
    <property type="protein sequence ID" value="KJU84010.1"/>
    <property type="molecule type" value="Genomic_DNA"/>
</dbReference>